<dbReference type="Proteomes" id="UP000530660">
    <property type="component" value="Unassembled WGS sequence"/>
</dbReference>
<evidence type="ECO:0000256" key="1">
    <source>
        <dbReference type="ARBA" id="ARBA00000971"/>
    </source>
</evidence>
<dbReference type="AlphaFoldDB" id="A0A7J7IFH0"/>
<keyword evidence="7" id="KW-0472">Membrane</keyword>
<evidence type="ECO:0000256" key="4">
    <source>
        <dbReference type="ARBA" id="ARBA00023235"/>
    </source>
</evidence>
<feature type="domain" description="PPIase FKBP-type" evidence="8">
    <location>
        <begin position="257"/>
        <end position="346"/>
    </location>
</feature>
<dbReference type="PANTHER" id="PTHR43811:SF19">
    <property type="entry name" value="39 KDA FK506-BINDING NUCLEAR PROTEIN"/>
    <property type="match status" value="1"/>
</dbReference>
<evidence type="ECO:0000256" key="3">
    <source>
        <dbReference type="ARBA" id="ARBA00023110"/>
    </source>
</evidence>
<feature type="compositionally biased region" description="Polar residues" evidence="6">
    <location>
        <begin position="109"/>
        <end position="124"/>
    </location>
</feature>
<dbReference type="EC" id="5.2.1.8" evidence="2 5"/>
<evidence type="ECO:0000256" key="6">
    <source>
        <dbReference type="SAM" id="MobiDB-lite"/>
    </source>
</evidence>
<dbReference type="Pfam" id="PF00254">
    <property type="entry name" value="FKBP_C"/>
    <property type="match status" value="1"/>
</dbReference>
<evidence type="ECO:0000259" key="8">
    <source>
        <dbReference type="PROSITE" id="PS50059"/>
    </source>
</evidence>
<evidence type="ECO:0000256" key="5">
    <source>
        <dbReference type="PROSITE-ProRule" id="PRU00277"/>
    </source>
</evidence>
<comment type="catalytic activity">
    <reaction evidence="1 5">
        <text>[protein]-peptidylproline (omega=180) = [protein]-peptidylproline (omega=0)</text>
        <dbReference type="Rhea" id="RHEA:16237"/>
        <dbReference type="Rhea" id="RHEA-COMP:10747"/>
        <dbReference type="Rhea" id="RHEA-COMP:10748"/>
        <dbReference type="ChEBI" id="CHEBI:83833"/>
        <dbReference type="ChEBI" id="CHEBI:83834"/>
        <dbReference type="EC" id="5.2.1.8"/>
    </reaction>
</comment>
<protein>
    <recommendedName>
        <fullName evidence="2 5">peptidylprolyl isomerase</fullName>
        <ecNumber evidence="2 5">5.2.1.8</ecNumber>
    </recommendedName>
</protein>
<dbReference type="PANTHER" id="PTHR43811">
    <property type="entry name" value="FKBP-TYPE PEPTIDYL-PROLYL CIS-TRANS ISOMERASE FKPA"/>
    <property type="match status" value="1"/>
</dbReference>
<keyword evidence="3 5" id="KW-0697">Rotamase</keyword>
<feature type="compositionally biased region" description="Basic and acidic residues" evidence="6">
    <location>
        <begin position="177"/>
        <end position="198"/>
    </location>
</feature>
<keyword evidence="4 5" id="KW-0413">Isomerase</keyword>
<comment type="caution">
    <text evidence="9">The sequence shown here is derived from an EMBL/GenBank/DDBJ whole genome shotgun (WGS) entry which is preliminary data.</text>
</comment>
<evidence type="ECO:0000256" key="7">
    <source>
        <dbReference type="SAM" id="Phobius"/>
    </source>
</evidence>
<name>A0A7J7IFH0_9RHOD</name>
<dbReference type="OrthoDB" id="1902587at2759"/>
<evidence type="ECO:0000313" key="10">
    <source>
        <dbReference type="Proteomes" id="UP000530660"/>
    </source>
</evidence>
<gene>
    <name evidence="9" type="ORF">F1559_001518</name>
</gene>
<dbReference type="SUPFAM" id="SSF54534">
    <property type="entry name" value="FKBP-like"/>
    <property type="match status" value="1"/>
</dbReference>
<feature type="compositionally biased region" description="Polar residues" evidence="6">
    <location>
        <begin position="154"/>
        <end position="170"/>
    </location>
</feature>
<sequence length="448" mass="49140">MRDALASTAPRALWGGTSVDTSHVLRFCRSNTAEMFIATQVQCSAQTLTSTRQRSPAKRSWNWATVGGRWRSGRLSARTATTRLRLWQVQGDGPPSEKDRSEKKGQEGTLMNNANERQSVNEGATRQPGARPVFAGEDDQASAERGPRRRSPFELSSTEIDGENATSTGYKTRPRSKLAEQNEKIRTLLGLEKPKAEDEAALSTSSSTESSAEKEDQTPPSTMLDMTGDGGVYREEISQGTAGKRPSDSHGIRSAPGCRIRVHYVGKLADSGRMFDSSRDRQEPFEFTLGEGSVIKGWEAGLVGLAPGDTVRLVCAPGYAYGLRGVPPVIPPRAKLEFEIQVLDVIPTTEAAKQAKKGKQLRAPDEDDLPRTPEDIARAYVKRIEERNKNPSKKSEWFIISPFASSTGERPPWWLNPNITFLIIFSVLGLATYVVYVSGGIRQGFPSP</sequence>
<dbReference type="GO" id="GO:0003755">
    <property type="term" value="F:peptidyl-prolyl cis-trans isomerase activity"/>
    <property type="evidence" value="ECO:0007669"/>
    <property type="project" value="UniProtKB-KW"/>
</dbReference>
<dbReference type="PROSITE" id="PS50059">
    <property type="entry name" value="FKBP_PPIASE"/>
    <property type="match status" value="1"/>
</dbReference>
<dbReference type="Gene3D" id="3.10.50.40">
    <property type="match status" value="1"/>
</dbReference>
<feature type="compositionally biased region" description="Low complexity" evidence="6">
    <location>
        <begin position="201"/>
        <end position="210"/>
    </location>
</feature>
<proteinExistence type="predicted"/>
<evidence type="ECO:0000256" key="2">
    <source>
        <dbReference type="ARBA" id="ARBA00013194"/>
    </source>
</evidence>
<feature type="compositionally biased region" description="Basic and acidic residues" evidence="6">
    <location>
        <begin position="95"/>
        <end position="106"/>
    </location>
</feature>
<dbReference type="InterPro" id="IPR046357">
    <property type="entry name" value="PPIase_dom_sf"/>
</dbReference>
<dbReference type="EMBL" id="VWRR01000014">
    <property type="protein sequence ID" value="KAF6001464.1"/>
    <property type="molecule type" value="Genomic_DNA"/>
</dbReference>
<evidence type="ECO:0000313" key="9">
    <source>
        <dbReference type="EMBL" id="KAF6001464.1"/>
    </source>
</evidence>
<feature type="region of interest" description="Disordered" evidence="6">
    <location>
        <begin position="85"/>
        <end position="229"/>
    </location>
</feature>
<feature type="transmembrane region" description="Helical" evidence="7">
    <location>
        <begin position="413"/>
        <end position="436"/>
    </location>
</feature>
<keyword evidence="7" id="KW-0812">Transmembrane</keyword>
<reference evidence="9 10" key="1">
    <citation type="journal article" date="2020" name="J. Phycol.">
        <title>Comparative genome analysis reveals Cyanidiococcus gen. nov., a new extremophilic red algal genus sister to Cyanidioschyzon (Cyanidioschyzonaceae, Rhodophyta).</title>
        <authorList>
            <person name="Liu S.-L."/>
            <person name="Chiang Y.-R."/>
            <person name="Yoon H.S."/>
            <person name="Fu H.-Y."/>
        </authorList>
    </citation>
    <scope>NUCLEOTIDE SEQUENCE [LARGE SCALE GENOMIC DNA]</scope>
    <source>
        <strain evidence="9 10">THAL066</strain>
    </source>
</reference>
<organism evidence="9 10">
    <name type="scientific">Cyanidiococcus yangmingshanensis</name>
    <dbReference type="NCBI Taxonomy" id="2690220"/>
    <lineage>
        <taxon>Eukaryota</taxon>
        <taxon>Rhodophyta</taxon>
        <taxon>Bangiophyceae</taxon>
        <taxon>Cyanidiales</taxon>
        <taxon>Cyanidiaceae</taxon>
        <taxon>Cyanidiococcus</taxon>
    </lineage>
</organism>
<accession>A0A7J7IFH0</accession>
<dbReference type="InterPro" id="IPR001179">
    <property type="entry name" value="PPIase_FKBP_dom"/>
</dbReference>
<keyword evidence="7" id="KW-1133">Transmembrane helix</keyword>
<keyword evidence="10" id="KW-1185">Reference proteome</keyword>